<evidence type="ECO:0000313" key="4">
    <source>
        <dbReference type="Proteomes" id="UP000650081"/>
    </source>
</evidence>
<dbReference type="Pfam" id="PF01455">
    <property type="entry name" value="HupF_HypC"/>
    <property type="match status" value="1"/>
</dbReference>
<sequence length="105" mass="11524">MCLAIPGKIQSIRHEYDGRIRMAKISFGGIIKDATLDMVPTAEVGDYVLVHVGVAISIVDEAEAKRVFEYLEAMGETDELREGDYQVPGQVDAPRSVGSQAFRPK</sequence>
<proteinExistence type="inferred from homology"/>
<reference evidence="3" key="1">
    <citation type="submission" date="2020-08" db="EMBL/GenBank/DDBJ databases">
        <title>Lewinella bacteria from marine environments.</title>
        <authorList>
            <person name="Zhong Y."/>
        </authorList>
    </citation>
    <scope>NUCLEOTIDE SEQUENCE</scope>
    <source>
        <strain evidence="3">KCTC 42187</strain>
    </source>
</reference>
<comment type="caution">
    <text evidence="3">The sequence shown here is derived from an EMBL/GenBank/DDBJ whole genome shotgun (WGS) entry which is preliminary data.</text>
</comment>
<protein>
    <submittedName>
        <fullName evidence="3">HypC/HybG/HupF family hydrogenase formation chaperone</fullName>
    </submittedName>
</protein>
<accession>A0A923PPM5</accession>
<name>A0A923PPM5_9BACT</name>
<dbReference type="EMBL" id="JACSIT010000118">
    <property type="protein sequence ID" value="MBC6995103.1"/>
    <property type="molecule type" value="Genomic_DNA"/>
</dbReference>
<evidence type="ECO:0000256" key="2">
    <source>
        <dbReference type="SAM" id="MobiDB-lite"/>
    </source>
</evidence>
<dbReference type="AlphaFoldDB" id="A0A923PPM5"/>
<dbReference type="GO" id="GO:1902670">
    <property type="term" value="F:carbon dioxide binding"/>
    <property type="evidence" value="ECO:0007669"/>
    <property type="project" value="TreeGrafter"/>
</dbReference>
<dbReference type="InterPro" id="IPR019812">
    <property type="entry name" value="Hydgase_assmbl_chp_CS"/>
</dbReference>
<evidence type="ECO:0000313" key="3">
    <source>
        <dbReference type="EMBL" id="MBC6995103.1"/>
    </source>
</evidence>
<gene>
    <name evidence="3" type="ORF">H9S92_13065</name>
</gene>
<dbReference type="GO" id="GO:0005506">
    <property type="term" value="F:iron ion binding"/>
    <property type="evidence" value="ECO:0007669"/>
    <property type="project" value="TreeGrafter"/>
</dbReference>
<organism evidence="3 4">
    <name type="scientific">Neolewinella lacunae</name>
    <dbReference type="NCBI Taxonomy" id="1517758"/>
    <lineage>
        <taxon>Bacteria</taxon>
        <taxon>Pseudomonadati</taxon>
        <taxon>Bacteroidota</taxon>
        <taxon>Saprospiria</taxon>
        <taxon>Saprospirales</taxon>
        <taxon>Lewinellaceae</taxon>
        <taxon>Neolewinella</taxon>
    </lineage>
</organism>
<feature type="region of interest" description="Disordered" evidence="2">
    <location>
        <begin position="82"/>
        <end position="105"/>
    </location>
</feature>
<evidence type="ECO:0000256" key="1">
    <source>
        <dbReference type="ARBA" id="ARBA00006018"/>
    </source>
</evidence>
<dbReference type="PROSITE" id="PS01097">
    <property type="entry name" value="HUPF_HYPC"/>
    <property type="match status" value="1"/>
</dbReference>
<dbReference type="RefSeq" id="WP_187467153.1">
    <property type="nucleotide sequence ID" value="NZ_JACSIT010000118.1"/>
</dbReference>
<dbReference type="PRINTS" id="PR00445">
    <property type="entry name" value="HUPFHYPC"/>
</dbReference>
<dbReference type="NCBIfam" id="TIGR00074">
    <property type="entry name" value="hypC_hupF"/>
    <property type="match status" value="1"/>
</dbReference>
<comment type="similarity">
    <text evidence="1">Belongs to the HupF/HypC family.</text>
</comment>
<dbReference type="Gene3D" id="2.30.30.140">
    <property type="match status" value="1"/>
</dbReference>
<dbReference type="Proteomes" id="UP000650081">
    <property type="component" value="Unassembled WGS sequence"/>
</dbReference>
<dbReference type="PANTHER" id="PTHR35177:SF2">
    <property type="entry name" value="HYDROGENASE MATURATION FACTOR HYBG"/>
    <property type="match status" value="1"/>
</dbReference>
<dbReference type="InterPro" id="IPR001109">
    <property type="entry name" value="Hydrogenase_HupF/HypC"/>
</dbReference>
<keyword evidence="4" id="KW-1185">Reference proteome</keyword>
<dbReference type="SUPFAM" id="SSF159127">
    <property type="entry name" value="HupF/HypC-like"/>
    <property type="match status" value="1"/>
</dbReference>
<dbReference type="PANTHER" id="PTHR35177">
    <property type="entry name" value="HYDROGENASE MATURATION FACTOR HYBG"/>
    <property type="match status" value="1"/>
</dbReference>
<dbReference type="GO" id="GO:0051604">
    <property type="term" value="P:protein maturation"/>
    <property type="evidence" value="ECO:0007669"/>
    <property type="project" value="TreeGrafter"/>
</dbReference>